<proteinExistence type="predicted"/>
<keyword evidence="2" id="KW-1185">Reference proteome</keyword>
<dbReference type="EMBL" id="JAHRIP010085328">
    <property type="protein sequence ID" value="MEQ2314375.1"/>
    <property type="molecule type" value="Genomic_DNA"/>
</dbReference>
<name>A0ABV1A981_9TELE</name>
<evidence type="ECO:0000313" key="2">
    <source>
        <dbReference type="Proteomes" id="UP001469553"/>
    </source>
</evidence>
<organism evidence="1 2">
    <name type="scientific">Ameca splendens</name>
    <dbReference type="NCBI Taxonomy" id="208324"/>
    <lineage>
        <taxon>Eukaryota</taxon>
        <taxon>Metazoa</taxon>
        <taxon>Chordata</taxon>
        <taxon>Craniata</taxon>
        <taxon>Vertebrata</taxon>
        <taxon>Euteleostomi</taxon>
        <taxon>Actinopterygii</taxon>
        <taxon>Neopterygii</taxon>
        <taxon>Teleostei</taxon>
        <taxon>Neoteleostei</taxon>
        <taxon>Acanthomorphata</taxon>
        <taxon>Ovalentaria</taxon>
        <taxon>Atherinomorphae</taxon>
        <taxon>Cyprinodontiformes</taxon>
        <taxon>Goodeidae</taxon>
        <taxon>Ameca</taxon>
    </lineage>
</organism>
<comment type="caution">
    <text evidence="1">The sequence shown here is derived from an EMBL/GenBank/DDBJ whole genome shotgun (WGS) entry which is preliminary data.</text>
</comment>
<gene>
    <name evidence="1" type="ORF">AMECASPLE_011428</name>
</gene>
<reference evidence="1 2" key="1">
    <citation type="submission" date="2021-06" db="EMBL/GenBank/DDBJ databases">
        <authorList>
            <person name="Palmer J.M."/>
        </authorList>
    </citation>
    <scope>NUCLEOTIDE SEQUENCE [LARGE SCALE GENOMIC DNA]</scope>
    <source>
        <strain evidence="1 2">AS_MEX2019</strain>
        <tissue evidence="1">Muscle</tissue>
    </source>
</reference>
<protein>
    <submittedName>
        <fullName evidence="1">Uncharacterized protein</fullName>
    </submittedName>
</protein>
<evidence type="ECO:0000313" key="1">
    <source>
        <dbReference type="EMBL" id="MEQ2314375.1"/>
    </source>
</evidence>
<accession>A0ABV1A981</accession>
<dbReference type="Proteomes" id="UP001469553">
    <property type="component" value="Unassembled WGS sequence"/>
</dbReference>
<sequence length="86" mass="9556">MSGRLPLQFPGRADVSFLAPPSDSEAELALPRRRRLNRLRVVGRGLVQCPMVIGWRGGVHPGQVASPSQGNTETYRAIYREQLTTR</sequence>